<sequence>MSRIYNLKAVVPRTGVCIGDRSSDVPAHSRKFCPEGRFSSGSQTLPIPQEPANQQSDRRVRDGQPAVNTETAGLQSVQRQVEQLQLREQEVGGSSHSDRNPRHGPQKENRRKTTETQKVADTQTEMHKAQTLCPSQHTDLWLQLKTPQTRSFTINARGSPLLENTAKPQEQDIKSSPSPTSSVSPSPTFSPTASLSSPLFSIRSASGGRGKRGTTITINPKRLAAGTSAPARPSGVTPQTPAPAPKAVGDGCKKRYPTVEEIEVIGGYQNLENSCLVKHRGSPKAMRVCFDDSQLEHVCEYPSEASVLASLPGVCEEYVRVEPESDEEEEGRTFPAHGSKSLGAGIGTARVIRVDESCRR</sequence>
<comment type="caution">
    <text evidence="3">The sequence shown here is derived from an EMBL/GenBank/DDBJ whole genome shotgun (WGS) entry which is preliminary data.</text>
</comment>
<evidence type="ECO:0000259" key="2">
    <source>
        <dbReference type="Pfam" id="PF13914"/>
    </source>
</evidence>
<reference evidence="3" key="1">
    <citation type="submission" date="2023-03" db="EMBL/GenBank/DDBJ databases">
        <title>Electrophorus voltai genome.</title>
        <authorList>
            <person name="Bian C."/>
        </authorList>
    </citation>
    <scope>NUCLEOTIDE SEQUENCE</scope>
    <source>
        <strain evidence="3">CB-2022</strain>
        <tissue evidence="3">Muscle</tissue>
    </source>
</reference>
<feature type="compositionally biased region" description="Polar residues" evidence="1">
    <location>
        <begin position="39"/>
        <end position="55"/>
    </location>
</feature>
<feature type="domain" description="Phostensin/Taperin PP1-binding" evidence="2">
    <location>
        <begin position="209"/>
        <end position="308"/>
    </location>
</feature>
<protein>
    <recommendedName>
        <fullName evidence="2">Phostensin/Taperin PP1-binding domain-containing protein</fullName>
    </recommendedName>
</protein>
<accession>A0AAD8YXZ3</accession>
<name>A0AAD8YXZ3_9TELE</name>
<feature type="compositionally biased region" description="Low complexity" evidence="1">
    <location>
        <begin position="74"/>
        <end position="84"/>
    </location>
</feature>
<gene>
    <name evidence="3" type="ORF">P4O66_015301</name>
</gene>
<organism evidence="3 4">
    <name type="scientific">Electrophorus voltai</name>
    <dbReference type="NCBI Taxonomy" id="2609070"/>
    <lineage>
        <taxon>Eukaryota</taxon>
        <taxon>Metazoa</taxon>
        <taxon>Chordata</taxon>
        <taxon>Craniata</taxon>
        <taxon>Vertebrata</taxon>
        <taxon>Euteleostomi</taxon>
        <taxon>Actinopterygii</taxon>
        <taxon>Neopterygii</taxon>
        <taxon>Teleostei</taxon>
        <taxon>Ostariophysi</taxon>
        <taxon>Gymnotiformes</taxon>
        <taxon>Gymnotoidei</taxon>
        <taxon>Gymnotidae</taxon>
        <taxon>Electrophorus</taxon>
    </lineage>
</organism>
<dbReference type="EMBL" id="JAROKS010000022">
    <property type="protein sequence ID" value="KAK1789372.1"/>
    <property type="molecule type" value="Genomic_DNA"/>
</dbReference>
<feature type="compositionally biased region" description="Basic and acidic residues" evidence="1">
    <location>
        <begin position="85"/>
        <end position="115"/>
    </location>
</feature>
<evidence type="ECO:0000313" key="3">
    <source>
        <dbReference type="EMBL" id="KAK1789372.1"/>
    </source>
</evidence>
<feature type="region of interest" description="Disordered" evidence="1">
    <location>
        <begin position="17"/>
        <end position="132"/>
    </location>
</feature>
<dbReference type="InterPro" id="IPR026671">
    <property type="entry name" value="PPP1R18/Tprn"/>
</dbReference>
<dbReference type="AlphaFoldDB" id="A0AAD8YXZ3"/>
<dbReference type="Proteomes" id="UP001239994">
    <property type="component" value="Unassembled WGS sequence"/>
</dbReference>
<dbReference type="Pfam" id="PF13914">
    <property type="entry name" value="Phostensin"/>
    <property type="match status" value="1"/>
</dbReference>
<proteinExistence type="predicted"/>
<feature type="compositionally biased region" description="Low complexity" evidence="1">
    <location>
        <begin position="175"/>
        <end position="201"/>
    </location>
</feature>
<dbReference type="PANTHER" id="PTHR21685">
    <property type="entry name" value="TON-B BOX DOMAIN"/>
    <property type="match status" value="1"/>
</dbReference>
<dbReference type="GO" id="GO:0019902">
    <property type="term" value="F:phosphatase binding"/>
    <property type="evidence" value="ECO:0007669"/>
    <property type="project" value="InterPro"/>
</dbReference>
<evidence type="ECO:0000256" key="1">
    <source>
        <dbReference type="SAM" id="MobiDB-lite"/>
    </source>
</evidence>
<feature type="region of interest" description="Disordered" evidence="1">
    <location>
        <begin position="154"/>
        <end position="251"/>
    </location>
</feature>
<evidence type="ECO:0000313" key="4">
    <source>
        <dbReference type="Proteomes" id="UP001239994"/>
    </source>
</evidence>
<dbReference type="InterPro" id="IPR025907">
    <property type="entry name" value="Phostensin/Taperin_PP1-bd_dom"/>
</dbReference>
<keyword evidence="4" id="KW-1185">Reference proteome</keyword>
<dbReference type="PANTHER" id="PTHR21685:SF0">
    <property type="entry name" value="PHOSTENSIN"/>
    <property type="match status" value="1"/>
</dbReference>